<protein>
    <submittedName>
        <fullName evidence="2">Putative C-&gt;U-editing enzyme APOBEC-4</fullName>
    </submittedName>
</protein>
<dbReference type="PANTHER" id="PTHR35672:SF1">
    <property type="entry name" value="C-U-EDITING ENZYME APOBEC-4-RELATED"/>
    <property type="match status" value="1"/>
</dbReference>
<organism evidence="2 3">
    <name type="scientific">Acipenser ruthenus</name>
    <name type="common">Sterlet sturgeon</name>
    <dbReference type="NCBI Taxonomy" id="7906"/>
    <lineage>
        <taxon>Eukaryota</taxon>
        <taxon>Metazoa</taxon>
        <taxon>Chordata</taxon>
        <taxon>Craniata</taxon>
        <taxon>Vertebrata</taxon>
        <taxon>Euteleostomi</taxon>
        <taxon>Actinopterygii</taxon>
        <taxon>Chondrostei</taxon>
        <taxon>Acipenseriformes</taxon>
        <taxon>Acipenseridae</taxon>
        <taxon>Acipenser</taxon>
    </lineage>
</organism>
<accession>A0A662YLK0</accession>
<name>A0A662YLK0_ACIRT</name>
<dbReference type="AlphaFoldDB" id="A0A662YLK0"/>
<dbReference type="EMBL" id="SCEB01001394">
    <property type="protein sequence ID" value="RXM96866.1"/>
    <property type="molecule type" value="Genomic_DNA"/>
</dbReference>
<gene>
    <name evidence="2" type="ORF">EOD39_15144</name>
</gene>
<evidence type="ECO:0000256" key="1">
    <source>
        <dbReference type="SAM" id="MobiDB-lite"/>
    </source>
</evidence>
<feature type="region of interest" description="Disordered" evidence="1">
    <location>
        <begin position="333"/>
        <end position="363"/>
    </location>
</feature>
<evidence type="ECO:0000313" key="3">
    <source>
        <dbReference type="Proteomes" id="UP000289886"/>
    </source>
</evidence>
<comment type="caution">
    <text evidence="2">The sequence shown here is derived from an EMBL/GenBank/DDBJ whole genome shotgun (WGS) entry which is preliminary data.</text>
</comment>
<reference evidence="2 3" key="1">
    <citation type="submission" date="2019-01" db="EMBL/GenBank/DDBJ databases">
        <title>Draft Genome and Complete Hox-Cluster Characterization of the Sterlet Sturgeon (Acipenser ruthenus).</title>
        <authorList>
            <person name="Wei Q."/>
        </authorList>
    </citation>
    <scope>NUCLEOTIDE SEQUENCE [LARGE SCALE GENOMIC DNA]</scope>
    <source>
        <strain evidence="2">WHYD16114868_AA</strain>
        <tissue evidence="2">Blood</tissue>
    </source>
</reference>
<dbReference type="Proteomes" id="UP000289886">
    <property type="component" value="Unassembled WGS sequence"/>
</dbReference>
<sequence length="363" mass="40309">MGSSYPWLCDPRGCPQCPYHIRTGEEARIPYAEFSETFGFPYGPTLVGSRLLLLYELRTPSGSLVQRGRASDCPLYGLHPEGLLFGSDGYLRSVLHTYENVGSVTLYCSHTPCNEPGSACLSDTAGFLEDFPGTRLDLYFSQLYHTDERHPASGWNREGLRALAGLWPRVTLSPLSGGGWLSLLRKFVTGVPSATFYSPLLPGRAAADRHNAFQIAVITGVQPAFVDVEPETLPRQRPPRDRLMPLPSLRQSSLVRSLNEPPAWGSPGLYQSPWGWQHYHPSLLSHSLLSQSLQQPRNVVRHLRMPSGAPSPSRRSLLPLLPPNGRAVEIVEMVEREAEPEEEGGGARERHGRSKSRRKGRRN</sequence>
<evidence type="ECO:0000313" key="2">
    <source>
        <dbReference type="EMBL" id="RXM96866.1"/>
    </source>
</evidence>
<proteinExistence type="predicted"/>
<feature type="compositionally biased region" description="Basic residues" evidence="1">
    <location>
        <begin position="350"/>
        <end position="363"/>
    </location>
</feature>
<dbReference type="InterPro" id="IPR038953">
    <property type="entry name" value="APOBEC4"/>
</dbReference>
<keyword evidence="3" id="KW-1185">Reference proteome</keyword>
<dbReference type="PANTHER" id="PTHR35672">
    <property type="entry name" value="C-U-EDITING ENZYME APOBEC-4-RELATED"/>
    <property type="match status" value="1"/>
</dbReference>
<dbReference type="Pfam" id="PF18775">
    <property type="entry name" value="APOBEC4"/>
    <property type="match status" value="1"/>
</dbReference>
<dbReference type="Gene3D" id="3.40.140.10">
    <property type="entry name" value="Cytidine Deaminase, domain 2"/>
    <property type="match status" value="1"/>
</dbReference>